<protein>
    <recommendedName>
        <fullName evidence="3">Response regulator receiver domain-containing protein</fullName>
    </recommendedName>
</protein>
<dbReference type="RefSeq" id="WP_216239553.1">
    <property type="nucleotide sequence ID" value="NZ_JABACJ020000002.1"/>
</dbReference>
<dbReference type="EMBL" id="JABACJ020000002">
    <property type="protein sequence ID" value="MBU3874914.1"/>
    <property type="molecule type" value="Genomic_DNA"/>
</dbReference>
<organism evidence="1 2">
    <name type="scientific">Faecalicatena faecalis</name>
    <dbReference type="NCBI Taxonomy" id="2726362"/>
    <lineage>
        <taxon>Bacteria</taxon>
        <taxon>Bacillati</taxon>
        <taxon>Bacillota</taxon>
        <taxon>Clostridia</taxon>
        <taxon>Lachnospirales</taxon>
        <taxon>Lachnospiraceae</taxon>
        <taxon>Faecalicatena</taxon>
    </lineage>
</organism>
<evidence type="ECO:0008006" key="3">
    <source>
        <dbReference type="Google" id="ProtNLM"/>
    </source>
</evidence>
<evidence type="ECO:0000313" key="2">
    <source>
        <dbReference type="Proteomes" id="UP000723714"/>
    </source>
</evidence>
<comment type="caution">
    <text evidence="1">The sequence shown here is derived from an EMBL/GenBank/DDBJ whole genome shotgun (WGS) entry which is preliminary data.</text>
</comment>
<accession>A0ABS6D007</accession>
<sequence>MWNVIVCDHNKAEQEKLTAYVQNCCKDAGVSVQIQGCADWTELAQKIKKAEPDMVIVAQNGVEGLDIITSARLLSGKIVWFSDLDFGVQAYRLCVAYFSKKPITRPKVERALARCMEVRLEVENSRFGAYREEEVHGRDF</sequence>
<proteinExistence type="predicted"/>
<dbReference type="Proteomes" id="UP000723714">
    <property type="component" value="Unassembled WGS sequence"/>
</dbReference>
<reference evidence="1 2" key="1">
    <citation type="submission" date="2021-06" db="EMBL/GenBank/DDBJ databases">
        <title>Faecalicatena sp. nov. isolated from porcine feces.</title>
        <authorList>
            <person name="Oh B.S."/>
            <person name="Lee J.H."/>
        </authorList>
    </citation>
    <scope>NUCLEOTIDE SEQUENCE [LARGE SCALE GENOMIC DNA]</scope>
    <source>
        <strain evidence="1 2">AGMB00832</strain>
    </source>
</reference>
<keyword evidence="2" id="KW-1185">Reference proteome</keyword>
<evidence type="ECO:0000313" key="1">
    <source>
        <dbReference type="EMBL" id="MBU3874914.1"/>
    </source>
</evidence>
<name>A0ABS6D007_9FIRM</name>
<gene>
    <name evidence="1" type="ORF">HGO97_003685</name>
</gene>